<dbReference type="NCBIfam" id="TIGR02473">
    <property type="entry name" value="flagell_FliJ"/>
    <property type="match status" value="1"/>
</dbReference>
<protein>
    <recommendedName>
        <fullName evidence="3">Flagellar FliJ protein</fullName>
    </recommendedName>
</protein>
<evidence type="ECO:0000256" key="8">
    <source>
        <dbReference type="ARBA" id="ARBA00022927"/>
    </source>
</evidence>
<evidence type="ECO:0000256" key="10">
    <source>
        <dbReference type="ARBA" id="ARBA00023225"/>
    </source>
</evidence>
<dbReference type="InterPro" id="IPR012823">
    <property type="entry name" value="Flagell_FliJ"/>
</dbReference>
<keyword evidence="7" id="KW-1005">Bacterial flagellum biogenesis</keyword>
<evidence type="ECO:0000256" key="4">
    <source>
        <dbReference type="ARBA" id="ARBA00022448"/>
    </source>
</evidence>
<evidence type="ECO:0000256" key="6">
    <source>
        <dbReference type="ARBA" id="ARBA00022500"/>
    </source>
</evidence>
<evidence type="ECO:0000256" key="5">
    <source>
        <dbReference type="ARBA" id="ARBA00022475"/>
    </source>
</evidence>
<keyword evidence="11" id="KW-0282">Flagellum</keyword>
<evidence type="ECO:0000256" key="7">
    <source>
        <dbReference type="ARBA" id="ARBA00022795"/>
    </source>
</evidence>
<keyword evidence="6" id="KW-0145">Chemotaxis</keyword>
<comment type="subcellular location">
    <subcellularLocation>
        <location evidence="1">Cell membrane</location>
        <topology evidence="1">Peripheral membrane protein</topology>
        <orientation evidence="1">Cytoplasmic side</orientation>
    </subcellularLocation>
</comment>
<dbReference type="Gene3D" id="1.10.287.1700">
    <property type="match status" value="1"/>
</dbReference>
<sequence length="148" mass="18018">MSKKFKFGLEKLLEIRIEKEEESKRQFTKTQREKKETEIKLTTLKESYEKYSGINEGESLVYQKIKRNYLFAVDKGIEETEKALLTKNKELDIKRNDLLKKQIERKTVDILKERQYIEFTKEEDRKEQILNDELSLYAYMRSHREEVR</sequence>
<organism evidence="11 12">
    <name type="scientific">Clostridium gallinarum</name>
    <dbReference type="NCBI Taxonomy" id="2762246"/>
    <lineage>
        <taxon>Bacteria</taxon>
        <taxon>Bacillati</taxon>
        <taxon>Bacillota</taxon>
        <taxon>Clostridia</taxon>
        <taxon>Eubacteriales</taxon>
        <taxon>Clostridiaceae</taxon>
        <taxon>Clostridium</taxon>
    </lineage>
</organism>
<dbReference type="InterPro" id="IPR053716">
    <property type="entry name" value="Flag_assembly_chemotaxis_eff"/>
</dbReference>
<evidence type="ECO:0000313" key="11">
    <source>
        <dbReference type="EMBL" id="MBD7915325.1"/>
    </source>
</evidence>
<dbReference type="Pfam" id="PF02050">
    <property type="entry name" value="FliJ"/>
    <property type="match status" value="1"/>
</dbReference>
<comment type="similarity">
    <text evidence="2">Belongs to the FliJ family.</text>
</comment>
<evidence type="ECO:0000256" key="1">
    <source>
        <dbReference type="ARBA" id="ARBA00004413"/>
    </source>
</evidence>
<comment type="caution">
    <text evidence="11">The sequence shown here is derived from an EMBL/GenBank/DDBJ whole genome shotgun (WGS) entry which is preliminary data.</text>
</comment>
<evidence type="ECO:0000256" key="2">
    <source>
        <dbReference type="ARBA" id="ARBA00010004"/>
    </source>
</evidence>
<keyword evidence="10" id="KW-1006">Bacterial flagellum protein export</keyword>
<reference evidence="11 12" key="1">
    <citation type="submission" date="2020-08" db="EMBL/GenBank/DDBJ databases">
        <title>A Genomic Blueprint of the Chicken Gut Microbiome.</title>
        <authorList>
            <person name="Gilroy R."/>
            <person name="Ravi A."/>
            <person name="Getino M."/>
            <person name="Pursley I."/>
            <person name="Horton D.L."/>
            <person name="Alikhan N.-F."/>
            <person name="Baker D."/>
            <person name="Gharbi K."/>
            <person name="Hall N."/>
            <person name="Watson M."/>
            <person name="Adriaenssens E.M."/>
            <person name="Foster-Nyarko E."/>
            <person name="Jarju S."/>
            <person name="Secka A."/>
            <person name="Antonio M."/>
            <person name="Oren A."/>
            <person name="Chaudhuri R."/>
            <person name="La Ragione R.M."/>
            <person name="Hildebrand F."/>
            <person name="Pallen M.J."/>
        </authorList>
    </citation>
    <scope>NUCLEOTIDE SEQUENCE [LARGE SCALE GENOMIC DNA]</scope>
    <source>
        <strain evidence="11 12">Sa3CUN1</strain>
    </source>
</reference>
<dbReference type="Proteomes" id="UP000640335">
    <property type="component" value="Unassembled WGS sequence"/>
</dbReference>
<keyword evidence="4" id="KW-0813">Transport</keyword>
<dbReference type="RefSeq" id="WP_191750088.1">
    <property type="nucleotide sequence ID" value="NZ_JACSQZ010000029.1"/>
</dbReference>
<evidence type="ECO:0000313" key="12">
    <source>
        <dbReference type="Proteomes" id="UP000640335"/>
    </source>
</evidence>
<proteinExistence type="inferred from homology"/>
<keyword evidence="12" id="KW-1185">Reference proteome</keyword>
<keyword evidence="5" id="KW-1003">Cell membrane</keyword>
<dbReference type="EMBL" id="JACSQZ010000029">
    <property type="protein sequence ID" value="MBD7915325.1"/>
    <property type="molecule type" value="Genomic_DNA"/>
</dbReference>
<evidence type="ECO:0000256" key="3">
    <source>
        <dbReference type="ARBA" id="ARBA00020392"/>
    </source>
</evidence>
<gene>
    <name evidence="11" type="primary">fliJ</name>
    <name evidence="11" type="ORF">H9660_09210</name>
</gene>
<keyword evidence="11" id="KW-0969">Cilium</keyword>
<accession>A0ABR8Q4J8</accession>
<evidence type="ECO:0000256" key="9">
    <source>
        <dbReference type="ARBA" id="ARBA00023136"/>
    </source>
</evidence>
<keyword evidence="8" id="KW-0653">Protein transport</keyword>
<keyword evidence="9" id="KW-0472">Membrane</keyword>
<name>A0ABR8Q4J8_9CLOT</name>
<keyword evidence="11" id="KW-0966">Cell projection</keyword>